<name>N9PVN6_9GAMM</name>
<evidence type="ECO:0000313" key="5">
    <source>
        <dbReference type="Proteomes" id="UP000013200"/>
    </source>
</evidence>
<keyword evidence="1" id="KW-1133">Transmembrane helix</keyword>
<dbReference type="Gene3D" id="3.60.15.10">
    <property type="entry name" value="Ribonuclease Z/Hydroxyacylglutathione hydrolase-like"/>
    <property type="match status" value="1"/>
</dbReference>
<gene>
    <name evidence="3" type="ORF">F888_02879</name>
    <name evidence="4" type="ORF">GCM10007354_04380</name>
</gene>
<reference evidence="3 5" key="1">
    <citation type="submission" date="2013-02" db="EMBL/GenBank/DDBJ databases">
        <title>The Genome Sequence of Acinetobacter sp. NIPH 3623.</title>
        <authorList>
            <consortium name="The Broad Institute Genome Sequencing Platform"/>
            <consortium name="The Broad Institute Genome Sequencing Center for Infectious Disease"/>
            <person name="Cerqueira G."/>
            <person name="Feldgarden M."/>
            <person name="Courvalin P."/>
            <person name="Perichon B."/>
            <person name="Grillot-Courvalin C."/>
            <person name="Clermont D."/>
            <person name="Rocha E."/>
            <person name="Yoon E.-J."/>
            <person name="Nemec A."/>
            <person name="Walker B."/>
            <person name="Young S.K."/>
            <person name="Zeng Q."/>
            <person name="Gargeya S."/>
            <person name="Fitzgerald M."/>
            <person name="Haas B."/>
            <person name="Abouelleil A."/>
            <person name="Alvarado L."/>
            <person name="Arachchi H.M."/>
            <person name="Berlin A.M."/>
            <person name="Chapman S.B."/>
            <person name="Dewar J."/>
            <person name="Goldberg J."/>
            <person name="Griggs A."/>
            <person name="Gujja S."/>
            <person name="Hansen M."/>
            <person name="Howarth C."/>
            <person name="Imamovic A."/>
            <person name="Larimer J."/>
            <person name="McCowan C."/>
            <person name="Murphy C."/>
            <person name="Neiman D."/>
            <person name="Pearson M."/>
            <person name="Priest M."/>
            <person name="Roberts A."/>
            <person name="Saif S."/>
            <person name="Shea T."/>
            <person name="Sisk P."/>
            <person name="Sykes S."/>
            <person name="Wortman J."/>
            <person name="Nusbaum C."/>
            <person name="Birren B."/>
        </authorList>
    </citation>
    <scope>NUCLEOTIDE SEQUENCE [LARGE SCALE GENOMIC DNA]</scope>
    <source>
        <strain evidence="3 5">NIPH 3623</strain>
    </source>
</reference>
<evidence type="ECO:0000259" key="2">
    <source>
        <dbReference type="Pfam" id="PF12706"/>
    </source>
</evidence>
<dbReference type="Proteomes" id="UP000013200">
    <property type="component" value="Unassembled WGS sequence"/>
</dbReference>
<dbReference type="PANTHER" id="PTHR15032:SF4">
    <property type="entry name" value="N-ACYL-PHOSPHATIDYLETHANOLAMINE-HYDROLYZING PHOSPHOLIPASE D"/>
    <property type="match status" value="1"/>
</dbReference>
<sequence>MKWLTAFMLIVFAIAVMLLIVSSFIYTQHPLFGKSPSGERLQLIKSSPNYRQGQFRNLIEKSGMSEGCSMVIELYKTFIQTIPHRNPLDPIPSIKTNLKTLNPQQDVMVWFGHSSVFMQLQGKKFLIDPVMSGKASPFPWGTRAYKGTDIYQVEDLPDIDYLLISHDHYDHLDYDTIIKLKDKVKYVITGLGVGEHFEYWGYPKEKLIERDWGDRIEFDEGICIITETTHHDSRRAFEGGKNLWVSFVIQSPNNKIFYTGDGGYGQHFAAIGKKYGPFDWALMENGQYDAAWRSVHCHPDEVAQATEELNARNMLPVHHSKFSLAKHAWNEPIIRISEYSKTRNYRLATPIIGELVELDNQQQVFQAWWKNIR</sequence>
<evidence type="ECO:0000313" key="6">
    <source>
        <dbReference type="Proteomes" id="UP000652691"/>
    </source>
</evidence>
<dbReference type="EMBL" id="BMDA01000001">
    <property type="protein sequence ID" value="GGH26722.1"/>
    <property type="molecule type" value="Genomic_DNA"/>
</dbReference>
<keyword evidence="5" id="KW-1185">Reference proteome</keyword>
<keyword evidence="1" id="KW-0472">Membrane</keyword>
<reference evidence="4" key="3">
    <citation type="submission" date="2024-03" db="EMBL/GenBank/DDBJ databases">
        <authorList>
            <person name="Sun Q."/>
            <person name="Sedlacek I."/>
        </authorList>
    </citation>
    <scope>NUCLEOTIDE SEQUENCE</scope>
    <source>
        <strain evidence="4">CCM 8635</strain>
    </source>
</reference>
<dbReference type="HOGENOM" id="CLU_020884_0_2_6"/>
<evidence type="ECO:0000313" key="3">
    <source>
        <dbReference type="EMBL" id="ENX37538.1"/>
    </source>
</evidence>
<dbReference type="EMBL" id="APSA01000007">
    <property type="protein sequence ID" value="ENX37538.1"/>
    <property type="molecule type" value="Genomic_DNA"/>
</dbReference>
<proteinExistence type="predicted"/>
<organism evidence="3 5">
    <name type="scientific">Acinetobacter courvalinii</name>
    <dbReference type="NCBI Taxonomy" id="280147"/>
    <lineage>
        <taxon>Bacteria</taxon>
        <taxon>Pseudomonadati</taxon>
        <taxon>Pseudomonadota</taxon>
        <taxon>Gammaproteobacteria</taxon>
        <taxon>Moraxellales</taxon>
        <taxon>Moraxellaceae</taxon>
        <taxon>Acinetobacter</taxon>
    </lineage>
</organism>
<dbReference type="GO" id="GO:0070290">
    <property type="term" value="F:N-acylphosphatidylethanolamine-specific phospholipase D activity"/>
    <property type="evidence" value="ECO:0007669"/>
    <property type="project" value="InterPro"/>
</dbReference>
<feature type="domain" description="Metallo-beta-lactamase" evidence="2">
    <location>
        <begin position="125"/>
        <end position="319"/>
    </location>
</feature>
<dbReference type="PIRSF" id="PIRSF038896">
    <property type="entry name" value="NAPE-PLD"/>
    <property type="match status" value="1"/>
</dbReference>
<dbReference type="PATRIC" id="fig|1217698.3.peg.2818"/>
<reference evidence="4 6" key="2">
    <citation type="journal article" date="2014" name="Int. J. Syst. Evol. Microbiol.">
        <title>Complete genome sequence of Corynebacterium casei LMG S-19264T (=DSM 44701T), isolated from a smear-ripened cheese.</title>
        <authorList>
            <consortium name="US DOE Joint Genome Institute (JGI-PGF)"/>
            <person name="Walter F."/>
            <person name="Albersmeier A."/>
            <person name="Kalinowski J."/>
            <person name="Ruckert C."/>
        </authorList>
    </citation>
    <scope>NUCLEOTIDE SEQUENCE [LARGE SCALE GENOMIC DNA]</scope>
    <source>
        <strain evidence="4 6">CCM 8635</strain>
    </source>
</reference>
<dbReference type="Pfam" id="PF12706">
    <property type="entry name" value="Lactamase_B_2"/>
    <property type="match status" value="1"/>
</dbReference>
<dbReference type="InterPro" id="IPR036866">
    <property type="entry name" value="RibonucZ/Hydroxyglut_hydro"/>
</dbReference>
<comment type="caution">
    <text evidence="3">The sequence shown here is derived from an EMBL/GenBank/DDBJ whole genome shotgun (WGS) entry which is preliminary data.</text>
</comment>
<evidence type="ECO:0000313" key="4">
    <source>
        <dbReference type="EMBL" id="GGH26722.1"/>
    </source>
</evidence>
<dbReference type="SUPFAM" id="SSF56281">
    <property type="entry name" value="Metallo-hydrolase/oxidoreductase"/>
    <property type="match status" value="1"/>
</dbReference>
<dbReference type="InterPro" id="IPR024884">
    <property type="entry name" value="NAPE-PLD"/>
</dbReference>
<keyword evidence="1" id="KW-0812">Transmembrane</keyword>
<evidence type="ECO:0000256" key="1">
    <source>
        <dbReference type="SAM" id="Phobius"/>
    </source>
</evidence>
<dbReference type="GO" id="GO:0005737">
    <property type="term" value="C:cytoplasm"/>
    <property type="evidence" value="ECO:0007669"/>
    <property type="project" value="TreeGrafter"/>
</dbReference>
<dbReference type="InterPro" id="IPR001279">
    <property type="entry name" value="Metallo-B-lactamas"/>
</dbReference>
<dbReference type="AlphaFoldDB" id="N9PVN6"/>
<dbReference type="GO" id="GO:0008270">
    <property type="term" value="F:zinc ion binding"/>
    <property type="evidence" value="ECO:0007669"/>
    <property type="project" value="InterPro"/>
</dbReference>
<feature type="transmembrane region" description="Helical" evidence="1">
    <location>
        <begin position="6"/>
        <end position="26"/>
    </location>
</feature>
<protein>
    <submittedName>
        <fullName evidence="4">MBL fold metallo-hydrolase</fullName>
    </submittedName>
</protein>
<dbReference type="Proteomes" id="UP000652691">
    <property type="component" value="Unassembled WGS sequence"/>
</dbReference>
<accession>N9PVN6</accession>
<dbReference type="PANTHER" id="PTHR15032">
    <property type="entry name" value="N-ACYL-PHOSPHATIDYLETHANOLAMINE-HYDROLYZING PHOSPHOLIPASE D"/>
    <property type="match status" value="1"/>
</dbReference>
<dbReference type="STRING" id="1217698.F888_02879"/>